<gene>
    <name evidence="1" type="ORF">ACD_80C00194G0015</name>
</gene>
<accession>K1XH61</accession>
<proteinExistence type="predicted"/>
<evidence type="ECO:0000313" key="1">
    <source>
        <dbReference type="EMBL" id="EKD24596.1"/>
    </source>
</evidence>
<sequence>MNIKKRLKAIGQDSIEEFVAYCDKHSQTHTAVFKKEEVALMVLLAGSPRHWNRPQEIEKSTIKVESFREEMGDLVNRYKFFNGQLEKAKTVKNLVEVAKARLHTAHGPLSMVAGPRSKGVKISEELNILAMQEYMEELYQSGENVFNDMVFEEHLQRLKDEGEIYNLLNDFYLPLFESGYIKKMFFMKDWRFSTGATLQQQALIRLGGIKRIYQTDTVQA</sequence>
<protein>
    <submittedName>
        <fullName evidence="1">Uncharacterized protein</fullName>
    </submittedName>
</protein>
<organism evidence="1">
    <name type="scientific">uncultured bacterium</name>
    <name type="common">gcode 4</name>
    <dbReference type="NCBI Taxonomy" id="1234023"/>
    <lineage>
        <taxon>Bacteria</taxon>
        <taxon>environmental samples</taxon>
    </lineage>
</organism>
<name>K1XH61_9BACT</name>
<dbReference type="EMBL" id="AMFJ01036201">
    <property type="protein sequence ID" value="EKD24596.1"/>
    <property type="molecule type" value="Genomic_DNA"/>
</dbReference>
<dbReference type="AlphaFoldDB" id="K1XH61"/>
<reference evidence="1" key="1">
    <citation type="journal article" date="2012" name="Science">
        <title>Fermentation, hydrogen, and sulfur metabolism in multiple uncultivated bacterial phyla.</title>
        <authorList>
            <person name="Wrighton K.C."/>
            <person name="Thomas B.C."/>
            <person name="Sharon I."/>
            <person name="Miller C.S."/>
            <person name="Castelle C.J."/>
            <person name="VerBerkmoes N.C."/>
            <person name="Wilkins M.J."/>
            <person name="Hettich R.L."/>
            <person name="Lipton M.S."/>
            <person name="Williams K.H."/>
            <person name="Long P.E."/>
            <person name="Banfield J.F."/>
        </authorList>
    </citation>
    <scope>NUCLEOTIDE SEQUENCE [LARGE SCALE GENOMIC DNA]</scope>
</reference>
<comment type="caution">
    <text evidence="1">The sequence shown here is derived from an EMBL/GenBank/DDBJ whole genome shotgun (WGS) entry which is preliminary data.</text>
</comment>